<dbReference type="Proteomes" id="UP000027100">
    <property type="component" value="Unassembled WGS sequence"/>
</dbReference>
<evidence type="ECO:0000313" key="2">
    <source>
        <dbReference type="Proteomes" id="UP000027100"/>
    </source>
</evidence>
<dbReference type="AlphaFoldDB" id="A0A062VEP1"/>
<protein>
    <submittedName>
        <fullName evidence="1">Uncharacterized protein</fullName>
    </submittedName>
</protein>
<comment type="caution">
    <text evidence="1">The sequence shown here is derived from an EMBL/GenBank/DDBJ whole genome shotgun (WGS) entry which is preliminary data.</text>
</comment>
<accession>A0A062VEP1</accession>
<proteinExistence type="predicted"/>
<dbReference type="PATRIC" id="fig|1280954.3.peg.3523"/>
<gene>
    <name evidence="1" type="ORF">HPO_17460</name>
</gene>
<keyword evidence="2" id="KW-1185">Reference proteome</keyword>
<evidence type="ECO:0000313" key="1">
    <source>
        <dbReference type="EMBL" id="KCZ96959.1"/>
    </source>
</evidence>
<dbReference type="EMBL" id="ARYM01000029">
    <property type="protein sequence ID" value="KCZ96959.1"/>
    <property type="molecule type" value="Genomic_DNA"/>
</dbReference>
<organism evidence="1 2">
    <name type="scientific">Hyphomonas polymorpha PS728</name>
    <dbReference type="NCBI Taxonomy" id="1280954"/>
    <lineage>
        <taxon>Bacteria</taxon>
        <taxon>Pseudomonadati</taxon>
        <taxon>Pseudomonadota</taxon>
        <taxon>Alphaproteobacteria</taxon>
        <taxon>Hyphomonadales</taxon>
        <taxon>Hyphomonadaceae</taxon>
        <taxon>Hyphomonas</taxon>
    </lineage>
</organism>
<dbReference type="RefSeq" id="WP_035601735.1">
    <property type="nucleotide sequence ID" value="NZ_ARYM01000029.1"/>
</dbReference>
<sequence>MKRILMSDEEAAVHHMMDWQMHLNTAAFVRAHPLLDNADAIEFEHMAGQSERKSLDLLQARFGTPPYVFWDIAEAARLAARQRHILNSVILHKGWMYNDSAGEVGMRNMMGPELYALRERQLWPGLYQK</sequence>
<dbReference type="STRING" id="1280954.HPO_17460"/>
<name>A0A062VEP1_9PROT</name>
<reference evidence="1 2" key="1">
    <citation type="journal article" date="2014" name="Antonie Van Leeuwenhoek">
        <title>Hyphomonas beringensis sp. nov. and Hyphomonas chukchiensis sp. nov., isolated from surface seawater of the Bering Sea and Chukchi Sea.</title>
        <authorList>
            <person name="Li C."/>
            <person name="Lai Q."/>
            <person name="Li G."/>
            <person name="Dong C."/>
            <person name="Wang J."/>
            <person name="Liao Y."/>
            <person name="Shao Z."/>
        </authorList>
    </citation>
    <scope>NUCLEOTIDE SEQUENCE [LARGE SCALE GENOMIC DNA]</scope>
    <source>
        <strain evidence="1 2">PS728</strain>
    </source>
</reference>